<gene>
    <name evidence="1" type="ORF">JCM19237_6955</name>
</gene>
<evidence type="ECO:0000313" key="2">
    <source>
        <dbReference type="Proteomes" id="UP000029227"/>
    </source>
</evidence>
<accession>A0A090QZS4</accession>
<comment type="caution">
    <text evidence="1">The sequence shown here is derived from an EMBL/GenBank/DDBJ whole genome shotgun (WGS) entry which is preliminary data.</text>
</comment>
<dbReference type="AlphaFoldDB" id="A0A090QZS4"/>
<name>A0A090QZS4_9GAMM</name>
<dbReference type="EMBL" id="BBMN01000019">
    <property type="protein sequence ID" value="GAL07773.1"/>
    <property type="molecule type" value="Genomic_DNA"/>
</dbReference>
<protein>
    <submittedName>
        <fullName evidence="1">Uncharacterized protein</fullName>
    </submittedName>
</protein>
<proteinExistence type="predicted"/>
<evidence type="ECO:0000313" key="1">
    <source>
        <dbReference type="EMBL" id="GAL07773.1"/>
    </source>
</evidence>
<sequence>MLGDVPQLLTRRRVGIEVVFTVNFQPADRRVRGENGINVGERSPTPTIAVGVNPATLLRLFVAAH</sequence>
<dbReference type="Proteomes" id="UP000029227">
    <property type="component" value="Unassembled WGS sequence"/>
</dbReference>
<organism evidence="1 2">
    <name type="scientific">Photobacterium aphoticum</name>
    <dbReference type="NCBI Taxonomy" id="754436"/>
    <lineage>
        <taxon>Bacteria</taxon>
        <taxon>Pseudomonadati</taxon>
        <taxon>Pseudomonadota</taxon>
        <taxon>Gammaproteobacteria</taxon>
        <taxon>Vibrionales</taxon>
        <taxon>Vibrionaceae</taxon>
        <taxon>Photobacterium</taxon>
    </lineage>
</organism>
<dbReference type="STRING" id="754436.JCM19237_6955"/>
<reference evidence="1 2" key="1">
    <citation type="journal article" date="2014" name="Genome Announc.">
        <title>Draft Genome Sequences of Two Vibrionaceae Species, Vibrio ponticus C121 and Photobacterium aphoticum C119, Isolated as Coral Reef Microbiota.</title>
        <authorList>
            <person name="Al-saari N."/>
            <person name="Meirelles P.M."/>
            <person name="Mino S."/>
            <person name="Suda W."/>
            <person name="Oshima K."/>
            <person name="Hattori M."/>
            <person name="Ohkuma M."/>
            <person name="Thompson F.L."/>
            <person name="Gomez-Gil B."/>
            <person name="Sawabe T."/>
            <person name="Sawabe T."/>
        </authorList>
    </citation>
    <scope>NUCLEOTIDE SEQUENCE [LARGE SCALE GENOMIC DNA]</scope>
    <source>
        <strain evidence="1 2">JCM 19237</strain>
    </source>
</reference>